<dbReference type="InterPro" id="IPR007844">
    <property type="entry name" value="AsmA"/>
</dbReference>
<comment type="caution">
    <text evidence="3">The sequence shown here is derived from an EMBL/GenBank/DDBJ whole genome shotgun (WGS) entry which is preliminary data.</text>
</comment>
<dbReference type="Proteomes" id="UP000611723">
    <property type="component" value="Unassembled WGS sequence"/>
</dbReference>
<dbReference type="PANTHER" id="PTHR30441">
    <property type="entry name" value="DUF748 DOMAIN-CONTAINING PROTEIN"/>
    <property type="match status" value="1"/>
</dbReference>
<dbReference type="RefSeq" id="WP_201430763.1">
    <property type="nucleotide sequence ID" value="NZ_JAEQBW010000003.1"/>
</dbReference>
<dbReference type="AlphaFoldDB" id="A0A934WXQ1"/>
<sequence length="831" mass="94775">MKRIKKFFIYTFFIFITVFASVSTYLYFNQDKLVNQIIVTINKNLQTPIEVTKIDLNWWTDFPNISLRFQNVTIQESIKGSKFPLAKLEQLSLSFDLISLYKQNYQFDKIILKNGEVTIRTTKEGITNYQILKESSDSSEENQQFNFNIKDINIDNVAINYVDHSINQSYLLVGHKVSAQLVKKKDVYKITAKGDLTSKAIKIDEFSYFENKKLKLDASLDYNEAEKKVIIKPSKVLVASNNFEISGVYQLEDSYMNLNIAGIDTDFNTLLSLLPEQYSKPLSAYQSTGEADFKGTIIGKLTRKENPAVNLEFNVQEASLFHPEYKTRISHLNLNGQFSNGKYQSFETSRLALNNMAGVIQDKPFTADLTLSNFNNYFLTLSTEGVLSTQDLFTFLPNKDKMKDLAGEIEFNIKLSGYIDDFKKASTAHKISNSGEILLKNVGGIYLDYPLPLKNISGRLLFNKNDIAINSLSGIIGESDITMNGFFLNIFPYLLQENQSLLVEASTKSRNINLNELLSGLSNEENTLEKQEKSFKFSISPYLRFDLETKVSQLTFKRFSARNISGKINVLHQELKAQNLNLKSSGGEMVLNGTINTVAEDQVKINTVASFKKINIDSIFYSFDNFNQDFLADRHLKGKIDAKVSAFILLDKSLNFKPEDFTADINATIINGQLNNFAPMLSLSDYVNEKELSNLSFGELTNTIRIENKTIYLPEMVIKSNISEIVLQGTHTFDQQINYRLLVPLKNFKKQDKDEAFGAIEKTDDYTKLHLKIVGTTDDFKVNWDGQRSLKSVAERIQEEGKTIKKIISGEKPQEKKKKEVELNEDEYFDW</sequence>
<evidence type="ECO:0000313" key="4">
    <source>
        <dbReference type="Proteomes" id="UP000611723"/>
    </source>
</evidence>
<keyword evidence="1" id="KW-1133">Transmembrane helix</keyword>
<feature type="domain" description="AsmA" evidence="2">
    <location>
        <begin position="1"/>
        <end position="230"/>
    </location>
</feature>
<keyword evidence="4" id="KW-1185">Reference proteome</keyword>
<dbReference type="Pfam" id="PF05170">
    <property type="entry name" value="AsmA"/>
    <property type="match status" value="1"/>
</dbReference>
<dbReference type="PANTHER" id="PTHR30441:SF4">
    <property type="entry name" value="PROTEIN ASMA"/>
    <property type="match status" value="1"/>
</dbReference>
<name>A0A934WXQ1_9BACT</name>
<feature type="transmembrane region" description="Helical" evidence="1">
    <location>
        <begin position="7"/>
        <end position="28"/>
    </location>
</feature>
<keyword evidence="1" id="KW-0812">Transmembrane</keyword>
<reference evidence="3" key="1">
    <citation type="submission" date="2021-01" db="EMBL/GenBank/DDBJ databases">
        <title>Marivirga aurantiaca sp. nov., isolated from intertidal surface sediments.</title>
        <authorList>
            <person name="Zhang M."/>
        </authorList>
    </citation>
    <scope>NUCLEOTIDE SEQUENCE</scope>
    <source>
        <strain evidence="3">S37H4</strain>
    </source>
</reference>
<accession>A0A934WXQ1</accession>
<dbReference type="InterPro" id="IPR052894">
    <property type="entry name" value="AsmA-related"/>
</dbReference>
<dbReference type="GO" id="GO:0005886">
    <property type="term" value="C:plasma membrane"/>
    <property type="evidence" value="ECO:0007669"/>
    <property type="project" value="TreeGrafter"/>
</dbReference>
<evidence type="ECO:0000259" key="2">
    <source>
        <dbReference type="Pfam" id="PF05170"/>
    </source>
</evidence>
<organism evidence="3 4">
    <name type="scientific">Marivirga aurantiaca</name>
    <dbReference type="NCBI Taxonomy" id="2802615"/>
    <lineage>
        <taxon>Bacteria</taxon>
        <taxon>Pseudomonadati</taxon>
        <taxon>Bacteroidota</taxon>
        <taxon>Cytophagia</taxon>
        <taxon>Cytophagales</taxon>
        <taxon>Marivirgaceae</taxon>
        <taxon>Marivirga</taxon>
    </lineage>
</organism>
<evidence type="ECO:0000313" key="3">
    <source>
        <dbReference type="EMBL" id="MBK6265083.1"/>
    </source>
</evidence>
<gene>
    <name evidence="3" type="ORF">JKA74_08535</name>
</gene>
<proteinExistence type="predicted"/>
<protein>
    <submittedName>
        <fullName evidence="3">AsmA family protein</fullName>
    </submittedName>
</protein>
<dbReference type="GO" id="GO:0090313">
    <property type="term" value="P:regulation of protein targeting to membrane"/>
    <property type="evidence" value="ECO:0007669"/>
    <property type="project" value="TreeGrafter"/>
</dbReference>
<evidence type="ECO:0000256" key="1">
    <source>
        <dbReference type="SAM" id="Phobius"/>
    </source>
</evidence>
<dbReference type="EMBL" id="JAEQBW010000003">
    <property type="protein sequence ID" value="MBK6265083.1"/>
    <property type="molecule type" value="Genomic_DNA"/>
</dbReference>
<keyword evidence="1" id="KW-0472">Membrane</keyword>